<dbReference type="Pfam" id="PF01699">
    <property type="entry name" value="Na_Ca_ex"/>
    <property type="match status" value="2"/>
</dbReference>
<evidence type="ECO:0000256" key="12">
    <source>
        <dbReference type="ARBA" id="ARBA00023016"/>
    </source>
</evidence>
<proteinExistence type="inferred from homology"/>
<dbReference type="InterPro" id="IPR004713">
    <property type="entry name" value="CaH_exchang"/>
</dbReference>
<gene>
    <name evidence="19" type="ORF">TCM_003621</name>
</gene>
<evidence type="ECO:0000256" key="15">
    <source>
        <dbReference type="ARBA" id="ARBA00023136"/>
    </source>
</evidence>
<dbReference type="InterPro" id="IPR044880">
    <property type="entry name" value="NCX_ion-bd_dom_sf"/>
</dbReference>
<organism evidence="19 20">
    <name type="scientific">Theobroma cacao</name>
    <name type="common">Cacao</name>
    <name type="synonym">Cocoa</name>
    <dbReference type="NCBI Taxonomy" id="3641"/>
    <lineage>
        <taxon>Eukaryota</taxon>
        <taxon>Viridiplantae</taxon>
        <taxon>Streptophyta</taxon>
        <taxon>Embryophyta</taxon>
        <taxon>Tracheophyta</taxon>
        <taxon>Spermatophyta</taxon>
        <taxon>Magnoliopsida</taxon>
        <taxon>eudicotyledons</taxon>
        <taxon>Gunneridae</taxon>
        <taxon>Pentapetalae</taxon>
        <taxon>rosids</taxon>
        <taxon>malvids</taxon>
        <taxon>Malvales</taxon>
        <taxon>Malvaceae</taxon>
        <taxon>Byttnerioideae</taxon>
        <taxon>Theobroma</taxon>
    </lineage>
</organism>
<comment type="subcellular location">
    <subcellularLocation>
        <location evidence="1">Cell membrane</location>
        <topology evidence="1">Multi-pass membrane protein</topology>
    </subcellularLocation>
</comment>
<reference evidence="19 20" key="1">
    <citation type="journal article" date="2013" name="Genome Biol.">
        <title>The genome sequence of the most widely cultivated cacao type and its use to identify candidate genes regulating pod color.</title>
        <authorList>
            <person name="Motamayor J.C."/>
            <person name="Mockaitis K."/>
            <person name="Schmutz J."/>
            <person name="Haiminen N."/>
            <person name="Iii D.L."/>
            <person name="Cornejo O."/>
            <person name="Findley S.D."/>
            <person name="Zheng P."/>
            <person name="Utro F."/>
            <person name="Royaert S."/>
            <person name="Saski C."/>
            <person name="Jenkins J."/>
            <person name="Podicheti R."/>
            <person name="Zhao M."/>
            <person name="Scheffler B.E."/>
            <person name="Stack J.C."/>
            <person name="Feltus F.A."/>
            <person name="Mustiga G.M."/>
            <person name="Amores F."/>
            <person name="Phillips W."/>
            <person name="Marelli J.P."/>
            <person name="May G.D."/>
            <person name="Shapiro H."/>
            <person name="Ma J."/>
            <person name="Bustamante C.D."/>
            <person name="Schnell R.J."/>
            <person name="Main D."/>
            <person name="Gilbert D."/>
            <person name="Parida L."/>
            <person name="Kuhn D.N."/>
        </authorList>
    </citation>
    <scope>NUCLEOTIDE SEQUENCE [LARGE SCALE GENOMIC DNA]</scope>
    <source>
        <strain evidence="20">cv. Matina 1-6</strain>
    </source>
</reference>
<evidence type="ECO:0000256" key="6">
    <source>
        <dbReference type="ARBA" id="ARBA00022568"/>
    </source>
</evidence>
<dbReference type="InterPro" id="IPR002048">
    <property type="entry name" value="EF_hand_dom"/>
</dbReference>
<dbReference type="GO" id="GO:0070588">
    <property type="term" value="P:calcium ion transmembrane transport"/>
    <property type="evidence" value="ECO:0000318"/>
    <property type="project" value="GO_Central"/>
</dbReference>
<dbReference type="InterPro" id="IPR011992">
    <property type="entry name" value="EF-hand-dom_pair"/>
</dbReference>
<evidence type="ECO:0000313" key="19">
    <source>
        <dbReference type="EMBL" id="EOX94186.1"/>
    </source>
</evidence>
<dbReference type="HOGENOM" id="CLU_023891_0_0_1"/>
<sequence>MHINCFQVDFGSLLSLRFTYLKLCLLPWAQIYRRHDIFRAGRSIRNNSNLAMVSDGIQNVWQPTYIQLKSLISSESCEQTYGFLPCTTTVLGNVFLILVYGYLMFRAAKLLCDGCEILLEILGPGIIGGLFLPVLSSLPDAIIILASGLSGSQETAQSQVSVGIGLLAGSTVMLLTVLWGSCLILGKCDLESALSKDLVDTKGFSLTGSGVSTDVWTSYAARIMAISIIPFIIVQLPAVLYTTSQSRIAILIALVVSISLLLSYSLYQVFQPWIQKRRIAFAKHKHVIAGILKHLSVRALGRLLTDGGEPNTSVIEKLFMMIDENGDGLLSPAELRALVLGIQFEEIDMDIEDAVDKVLKEFDTSCDSFIDIDEFVKGISKWLNEVRRTAEGQATSIHLHHFHEQTRKEHHLLGGQSGHFGKTVKNPVWNAFKAVMTLLLGTIVAAVFADPLVDAVSSFSTASSIPSFFVSFVILPIASTSEAVSALNFTGRKQLTTASLTYSQIYGSVTMSNILSLSVFLGLVYFRDLTWDFAAEVLVILIVCIVMGAIASFRTTFPLWMSLVAFALYPFSLLLVYVLDYIFGWS</sequence>
<feature type="transmembrane region" description="Helical" evidence="17">
    <location>
        <begin position="533"/>
        <end position="553"/>
    </location>
</feature>
<feature type="transmembrane region" description="Helical" evidence="17">
    <location>
        <begin position="164"/>
        <end position="186"/>
    </location>
</feature>
<keyword evidence="20" id="KW-1185">Reference proteome</keyword>
<evidence type="ECO:0000256" key="13">
    <source>
        <dbReference type="ARBA" id="ARBA00023053"/>
    </source>
</evidence>
<keyword evidence="5" id="KW-1003">Cell membrane</keyword>
<dbReference type="GO" id="GO:0005774">
    <property type="term" value="C:vacuolar membrane"/>
    <property type="evidence" value="ECO:0007669"/>
    <property type="project" value="UniProtKB-ARBA"/>
</dbReference>
<dbReference type="Proteomes" id="UP000026915">
    <property type="component" value="Chromosome 1"/>
</dbReference>
<dbReference type="Gramene" id="EOX94186">
    <property type="protein sequence ID" value="EOX94186"/>
    <property type="gene ID" value="TCM_003621"/>
</dbReference>
<evidence type="ECO:0000256" key="9">
    <source>
        <dbReference type="ARBA" id="ARBA00022737"/>
    </source>
</evidence>
<feature type="domain" description="EF-hand" evidence="18">
    <location>
        <begin position="310"/>
        <end position="345"/>
    </location>
</feature>
<feature type="domain" description="EF-hand" evidence="18">
    <location>
        <begin position="350"/>
        <end position="385"/>
    </location>
</feature>
<keyword evidence="11 17" id="KW-1133">Transmembrane helix</keyword>
<dbReference type="PROSITE" id="PS00018">
    <property type="entry name" value="EF_HAND_1"/>
    <property type="match status" value="1"/>
</dbReference>
<evidence type="ECO:0000256" key="8">
    <source>
        <dbReference type="ARBA" id="ARBA00022723"/>
    </source>
</evidence>
<feature type="transmembrane region" description="Helical" evidence="17">
    <location>
        <begin position="559"/>
        <end position="583"/>
    </location>
</feature>
<evidence type="ECO:0000259" key="18">
    <source>
        <dbReference type="PROSITE" id="PS50222"/>
    </source>
</evidence>
<dbReference type="Gene3D" id="1.10.238.10">
    <property type="entry name" value="EF-hand"/>
    <property type="match status" value="1"/>
</dbReference>
<evidence type="ECO:0000256" key="4">
    <source>
        <dbReference type="ARBA" id="ARBA00022449"/>
    </source>
</evidence>
<feature type="transmembrane region" description="Helical" evidence="17">
    <location>
        <begin position="505"/>
        <end position="526"/>
    </location>
</feature>
<protein>
    <submittedName>
        <fullName evidence="19">Sodium/calcium exchanger family protein / calcium-binding EF hand family protein isoform 1</fullName>
    </submittedName>
</protein>
<keyword evidence="12" id="KW-0346">Stress response</keyword>
<keyword evidence="16" id="KW-0739">Sodium transport</keyword>
<dbReference type="OMA" id="HLHHFHE"/>
<evidence type="ECO:0000256" key="10">
    <source>
        <dbReference type="ARBA" id="ARBA00022837"/>
    </source>
</evidence>
<dbReference type="Gene3D" id="1.20.1420.30">
    <property type="entry name" value="NCX, central ion-binding region"/>
    <property type="match status" value="1"/>
</dbReference>
<dbReference type="InterPro" id="IPR018247">
    <property type="entry name" value="EF_Hand_1_Ca_BS"/>
</dbReference>
<name>A0A061DQ54_THECC</name>
<feature type="transmembrane region" description="Helical" evidence="17">
    <location>
        <begin position="219"/>
        <end position="242"/>
    </location>
</feature>
<keyword evidence="6" id="KW-0109">Calcium transport</keyword>
<dbReference type="PANTHER" id="PTHR31503">
    <property type="entry name" value="VACUOLAR CALCIUM ION TRANSPORTER"/>
    <property type="match status" value="1"/>
</dbReference>
<feature type="transmembrane region" description="Helical" evidence="17">
    <location>
        <begin position="81"/>
        <end position="105"/>
    </location>
</feature>
<dbReference type="GO" id="GO:0006874">
    <property type="term" value="P:intracellular calcium ion homeostasis"/>
    <property type="evidence" value="ECO:0000318"/>
    <property type="project" value="GO_Central"/>
</dbReference>
<dbReference type="PROSITE" id="PS50222">
    <property type="entry name" value="EF_HAND_2"/>
    <property type="match status" value="2"/>
</dbReference>
<keyword evidence="4" id="KW-0050">Antiport</keyword>
<dbReference type="FunFam" id="1.20.1420.30:FF:000019">
    <property type="entry name" value="Sodium/calcium exchanger NCL2"/>
    <property type="match status" value="1"/>
</dbReference>
<evidence type="ECO:0000256" key="3">
    <source>
        <dbReference type="ARBA" id="ARBA00022448"/>
    </source>
</evidence>
<evidence type="ECO:0000256" key="17">
    <source>
        <dbReference type="SAM" id="Phobius"/>
    </source>
</evidence>
<evidence type="ECO:0000256" key="5">
    <source>
        <dbReference type="ARBA" id="ARBA00022475"/>
    </source>
</evidence>
<dbReference type="CDD" id="cd00051">
    <property type="entry name" value="EFh"/>
    <property type="match status" value="1"/>
</dbReference>
<evidence type="ECO:0000256" key="11">
    <source>
        <dbReference type="ARBA" id="ARBA00022989"/>
    </source>
</evidence>
<keyword evidence="7 17" id="KW-0812">Transmembrane</keyword>
<dbReference type="Pfam" id="PF13499">
    <property type="entry name" value="EF-hand_7"/>
    <property type="match status" value="1"/>
</dbReference>
<dbReference type="SUPFAM" id="SSF47473">
    <property type="entry name" value="EF-hand"/>
    <property type="match status" value="1"/>
</dbReference>
<keyword evidence="14" id="KW-0406">Ion transport</keyword>
<accession>A0A061DQ54</accession>
<dbReference type="eggNOG" id="ENOG502QV8Y">
    <property type="taxonomic scope" value="Eukaryota"/>
</dbReference>
<evidence type="ECO:0000256" key="16">
    <source>
        <dbReference type="ARBA" id="ARBA00023201"/>
    </source>
</evidence>
<evidence type="ECO:0000256" key="7">
    <source>
        <dbReference type="ARBA" id="ARBA00022692"/>
    </source>
</evidence>
<keyword evidence="13" id="KW-0915">Sodium</keyword>
<dbReference type="InParanoid" id="A0A061DQ54"/>
<evidence type="ECO:0000256" key="2">
    <source>
        <dbReference type="ARBA" id="ARBA00008170"/>
    </source>
</evidence>
<dbReference type="SMART" id="SM00054">
    <property type="entry name" value="EFh"/>
    <property type="match status" value="2"/>
</dbReference>
<evidence type="ECO:0000313" key="20">
    <source>
        <dbReference type="Proteomes" id="UP000026915"/>
    </source>
</evidence>
<feature type="transmembrane region" description="Helical" evidence="17">
    <location>
        <begin position="431"/>
        <end position="449"/>
    </location>
</feature>
<dbReference type="GO" id="GO:0006814">
    <property type="term" value="P:sodium ion transport"/>
    <property type="evidence" value="ECO:0007669"/>
    <property type="project" value="UniProtKB-KW"/>
</dbReference>
<keyword evidence="10" id="KW-0106">Calcium</keyword>
<dbReference type="GO" id="GO:0005509">
    <property type="term" value="F:calcium ion binding"/>
    <property type="evidence" value="ECO:0007669"/>
    <property type="project" value="InterPro"/>
</dbReference>
<dbReference type="EMBL" id="CM001879">
    <property type="protein sequence ID" value="EOX94186.1"/>
    <property type="molecule type" value="Genomic_DNA"/>
</dbReference>
<dbReference type="GO" id="GO:0005886">
    <property type="term" value="C:plasma membrane"/>
    <property type="evidence" value="ECO:0007669"/>
    <property type="project" value="UniProtKB-SubCell"/>
</dbReference>
<dbReference type="AlphaFoldDB" id="A0A061DQ54"/>
<dbReference type="GO" id="GO:0015369">
    <property type="term" value="F:calcium:proton antiporter activity"/>
    <property type="evidence" value="ECO:0000318"/>
    <property type="project" value="GO_Central"/>
</dbReference>
<evidence type="ECO:0000256" key="14">
    <source>
        <dbReference type="ARBA" id="ARBA00023065"/>
    </source>
</evidence>
<keyword evidence="3" id="KW-0813">Transport</keyword>
<keyword evidence="9" id="KW-0677">Repeat</keyword>
<comment type="similarity">
    <text evidence="2">Belongs to the Ca(2+):cation antiporter (CaCA) (TC 2.A.19) family.</text>
</comment>
<feature type="transmembrane region" description="Helical" evidence="17">
    <location>
        <begin position="117"/>
        <end position="144"/>
    </location>
</feature>
<dbReference type="PANTHER" id="PTHR31503:SF45">
    <property type="entry name" value="SODIUM_CALCIUM EXCHANGER NCL-LIKE"/>
    <property type="match status" value="1"/>
</dbReference>
<evidence type="ECO:0000256" key="1">
    <source>
        <dbReference type="ARBA" id="ARBA00004651"/>
    </source>
</evidence>
<keyword evidence="8" id="KW-0479">Metal-binding</keyword>
<keyword evidence="15 17" id="KW-0472">Membrane</keyword>
<dbReference type="InterPro" id="IPR004837">
    <property type="entry name" value="NaCa_Exmemb"/>
</dbReference>
<feature type="transmembrane region" description="Helical" evidence="17">
    <location>
        <begin position="248"/>
        <end position="267"/>
    </location>
</feature>